<evidence type="ECO:0000256" key="3">
    <source>
        <dbReference type="ARBA" id="ARBA00023014"/>
    </source>
</evidence>
<dbReference type="AlphaFoldDB" id="A0A173Y1F1"/>
<dbReference type="Proteomes" id="UP000095384">
    <property type="component" value="Unassembled WGS sequence"/>
</dbReference>
<feature type="domain" description="4Fe-4S ferredoxin-type" evidence="4">
    <location>
        <begin position="371"/>
        <end position="400"/>
    </location>
</feature>
<organism evidence="5 6">
    <name type="scientific">Agathobacter rectalis</name>
    <dbReference type="NCBI Taxonomy" id="39491"/>
    <lineage>
        <taxon>Bacteria</taxon>
        <taxon>Bacillati</taxon>
        <taxon>Bacillota</taxon>
        <taxon>Clostridia</taxon>
        <taxon>Lachnospirales</taxon>
        <taxon>Lachnospiraceae</taxon>
        <taxon>Agathobacter</taxon>
    </lineage>
</organism>
<dbReference type="Pfam" id="PF04432">
    <property type="entry name" value="FrhB_FdhB_C"/>
    <property type="match status" value="1"/>
</dbReference>
<dbReference type="GO" id="GO:0051536">
    <property type="term" value="F:iron-sulfur cluster binding"/>
    <property type="evidence" value="ECO:0007669"/>
    <property type="project" value="UniProtKB-KW"/>
</dbReference>
<dbReference type="Pfam" id="PF04230">
    <property type="entry name" value="PS_pyruv_trans"/>
    <property type="match status" value="1"/>
</dbReference>
<dbReference type="SUPFAM" id="SSF54862">
    <property type="entry name" value="4Fe-4S ferredoxins"/>
    <property type="match status" value="1"/>
</dbReference>
<keyword evidence="1" id="KW-0479">Metal-binding</keyword>
<dbReference type="PANTHER" id="PTHR43193">
    <property type="match status" value="1"/>
</dbReference>
<evidence type="ECO:0000313" key="5">
    <source>
        <dbReference type="EMBL" id="CUN56705.1"/>
    </source>
</evidence>
<sequence length="894" mass="102213">MDYNSNSVGIIGYWFATNYGGVASYFSLYSKIEKMGFSPLLIENPYYFTDKEGEDVFSRNLFKSINANICEPFEMDELDNLNKMADCFILGSDQVFTSSSISAFGKLFLMEFAKDEKRKIAVSASCGGDNLKGRPEIVEYAKRQLSRFTKVSVREYKGLDIVRHDLNINAEFMIDPIFFTNAETYIKMGESIEKKSDKPYLLAYILDPTDNKREGILSLADKLGLDIKIALDGRKFTHEKNFKAMNLPEFTLPELDFYEWIHYYSHASYIITDSFHGAAMSLILNKPFIAYANYGRGYPRFLTLFRLFNLKNRLIENSEQITYSLLNDEIDFLYVNSVIADKVKEAEEYIRDGILSEENESKSVVLPSKCVNVLLEKEKCVGCGACVNICPTNAICFEEDEWGYYRATVKGEKCVNCGKCSSICPAISLPEKQEGKPECYEFIANDNNILWNSSSGGFFSTIARKILMNGGVVVGAAWKNDLTVEHILIDDESDLYKLQKSKYLQSYIGTVFRQVKERLEKGQEVLFTGCPCQIAGLKAYLQKTYNNLLTIDLLCGNSPSAGFFKKYIEDVFPKGISRYEFRNKKRGYNAECVEVEDMEGNVNILFSLREDAYQRVYHNHTMCPPHCENCKYQSVPRYGDLTIGDFWGLSKYDKETDFSKGVSVVLTNSEKGKEYIEEILNDNTALVKKVPLYWLGGNGYALEGHHNYASRNRDKFYDAIQKMSFSNAVSYALKSNKGIYHSTYESVNIPLMLNSNLAMFSFDQNVWEEHIINGKITMLVKPNQWNVGKYANLPLARPLKKGTEYLLEVKFKIRTQYELITFHVRDSGTGCIQVITSYRIPNNNDGNKWYTVRKKFIPDMEMYDQFMIGASQISGYGNYIAFDYINIKELNSGE</sequence>
<dbReference type="InterPro" id="IPR007345">
    <property type="entry name" value="Polysacch_pyruvyl_Trfase"/>
</dbReference>
<reference evidence="5 6" key="1">
    <citation type="submission" date="2015-09" db="EMBL/GenBank/DDBJ databases">
        <authorList>
            <consortium name="Pathogen Informatics"/>
        </authorList>
    </citation>
    <scope>NUCLEOTIDE SEQUENCE [LARGE SCALE GENOMIC DNA]</scope>
    <source>
        <strain evidence="5 6">2789STDY5608860</strain>
    </source>
</reference>
<dbReference type="Pfam" id="PF12838">
    <property type="entry name" value="Fer4_7"/>
    <property type="match status" value="1"/>
</dbReference>
<feature type="domain" description="4Fe-4S ferredoxin-type" evidence="4">
    <location>
        <begin position="405"/>
        <end position="432"/>
    </location>
</feature>
<dbReference type="EMBL" id="CYYW01000003">
    <property type="protein sequence ID" value="CUN56705.1"/>
    <property type="molecule type" value="Genomic_DNA"/>
</dbReference>
<proteinExistence type="predicted"/>
<evidence type="ECO:0000256" key="1">
    <source>
        <dbReference type="ARBA" id="ARBA00022723"/>
    </source>
</evidence>
<dbReference type="InterPro" id="IPR017900">
    <property type="entry name" value="4Fe4S_Fe_S_CS"/>
</dbReference>
<accession>A0A173Y1F1</accession>
<gene>
    <name evidence="5" type="ORF">ERS852417_00559</name>
</gene>
<keyword evidence="3" id="KW-0411">Iron-sulfur</keyword>
<evidence type="ECO:0000256" key="2">
    <source>
        <dbReference type="ARBA" id="ARBA00023004"/>
    </source>
</evidence>
<dbReference type="Gene3D" id="3.30.70.20">
    <property type="match status" value="1"/>
</dbReference>
<dbReference type="InterPro" id="IPR052977">
    <property type="entry name" value="Polyferredoxin-like_ET"/>
</dbReference>
<dbReference type="PANTHER" id="PTHR43193:SF2">
    <property type="entry name" value="POLYFERREDOXIN PROTEIN FWDF"/>
    <property type="match status" value="1"/>
</dbReference>
<dbReference type="InterPro" id="IPR017896">
    <property type="entry name" value="4Fe4S_Fe-S-bd"/>
</dbReference>
<name>A0A173Y1F1_9FIRM</name>
<evidence type="ECO:0000313" key="6">
    <source>
        <dbReference type="Proteomes" id="UP000095384"/>
    </source>
</evidence>
<dbReference type="InterPro" id="IPR007525">
    <property type="entry name" value="FrhB_FdhB_C"/>
</dbReference>
<dbReference type="PROSITE" id="PS51379">
    <property type="entry name" value="4FE4S_FER_2"/>
    <property type="match status" value="2"/>
</dbReference>
<dbReference type="PROSITE" id="PS00198">
    <property type="entry name" value="4FE4S_FER_1"/>
    <property type="match status" value="2"/>
</dbReference>
<keyword evidence="2" id="KW-0408">Iron</keyword>
<protein>
    <submittedName>
        <fullName evidence="5">Ferredoxin</fullName>
    </submittedName>
</protein>
<dbReference type="RefSeq" id="WP_055223064.1">
    <property type="nucleotide sequence ID" value="NZ_CYYW01000003.1"/>
</dbReference>
<evidence type="ECO:0000259" key="4">
    <source>
        <dbReference type="PROSITE" id="PS51379"/>
    </source>
</evidence>
<dbReference type="GO" id="GO:0046872">
    <property type="term" value="F:metal ion binding"/>
    <property type="evidence" value="ECO:0007669"/>
    <property type="project" value="UniProtKB-KW"/>
</dbReference>